<sequence length="97" mass="9760">MIKHLVVAALLSAGAAIVSPAFASSGYGPAPHYDPLAGAPASQRGQSAQTVRTEQAQAIANANAETATQSYGGVRDTASESGARVALNAPLSTYSHH</sequence>
<evidence type="ECO:0000313" key="2">
    <source>
        <dbReference type="EMBL" id="MFM0721967.1"/>
    </source>
</evidence>
<dbReference type="RefSeq" id="WP_408158119.1">
    <property type="nucleotide sequence ID" value="NZ_JAQQCL010000068.1"/>
</dbReference>
<feature type="signal peptide" evidence="1">
    <location>
        <begin position="1"/>
        <end position="23"/>
    </location>
</feature>
<comment type="caution">
    <text evidence="2">The sequence shown here is derived from an EMBL/GenBank/DDBJ whole genome shotgun (WGS) entry which is preliminary data.</text>
</comment>
<reference evidence="2 3" key="1">
    <citation type="journal article" date="2024" name="Chem. Sci.">
        <title>Discovery of megapolipeptins by genome mining of a Burkholderiales bacteria collection.</title>
        <authorList>
            <person name="Paulo B.S."/>
            <person name="Recchia M.J.J."/>
            <person name="Lee S."/>
            <person name="Fergusson C.H."/>
            <person name="Romanowski S.B."/>
            <person name="Hernandez A."/>
            <person name="Krull N."/>
            <person name="Liu D.Y."/>
            <person name="Cavanagh H."/>
            <person name="Bos A."/>
            <person name="Gray C.A."/>
            <person name="Murphy B.T."/>
            <person name="Linington R.G."/>
            <person name="Eustaquio A.S."/>
        </authorList>
    </citation>
    <scope>NUCLEOTIDE SEQUENCE [LARGE SCALE GENOMIC DNA]</scope>
    <source>
        <strain evidence="2 3">RL17-350-BIC-E</strain>
    </source>
</reference>
<accession>A0ABW9ESA6</accession>
<proteinExistence type="predicted"/>
<feature type="chain" id="PRO_5045460159" description="DUF4148 domain-containing protein" evidence="1">
    <location>
        <begin position="24"/>
        <end position="97"/>
    </location>
</feature>
<organism evidence="2 3">
    <name type="scientific">Paraburkholderia strydomiana</name>
    <dbReference type="NCBI Taxonomy" id="1245417"/>
    <lineage>
        <taxon>Bacteria</taxon>
        <taxon>Pseudomonadati</taxon>
        <taxon>Pseudomonadota</taxon>
        <taxon>Betaproteobacteria</taxon>
        <taxon>Burkholderiales</taxon>
        <taxon>Burkholderiaceae</taxon>
        <taxon>Paraburkholderia</taxon>
    </lineage>
</organism>
<evidence type="ECO:0000256" key="1">
    <source>
        <dbReference type="SAM" id="SignalP"/>
    </source>
</evidence>
<evidence type="ECO:0000313" key="3">
    <source>
        <dbReference type="Proteomes" id="UP001629392"/>
    </source>
</evidence>
<dbReference type="EMBL" id="JAQQCL010000068">
    <property type="protein sequence ID" value="MFM0721967.1"/>
    <property type="molecule type" value="Genomic_DNA"/>
</dbReference>
<keyword evidence="1" id="KW-0732">Signal</keyword>
<evidence type="ECO:0008006" key="4">
    <source>
        <dbReference type="Google" id="ProtNLM"/>
    </source>
</evidence>
<keyword evidence="3" id="KW-1185">Reference proteome</keyword>
<dbReference type="Proteomes" id="UP001629392">
    <property type="component" value="Unassembled WGS sequence"/>
</dbReference>
<protein>
    <recommendedName>
        <fullName evidence="4">DUF4148 domain-containing protein</fullName>
    </recommendedName>
</protein>
<gene>
    <name evidence="2" type="ORF">PQQ73_37405</name>
</gene>
<name>A0ABW9ESA6_9BURK</name>